<proteinExistence type="predicted"/>
<feature type="transmembrane region" description="Helical" evidence="8">
    <location>
        <begin position="135"/>
        <end position="154"/>
    </location>
</feature>
<dbReference type="Proteomes" id="UP000746503">
    <property type="component" value="Unassembled WGS sequence"/>
</dbReference>
<dbReference type="Pfam" id="PF18967">
    <property type="entry name" value="PycTM"/>
    <property type="match status" value="1"/>
</dbReference>
<evidence type="ECO:0000256" key="3">
    <source>
        <dbReference type="ARBA" id="ARBA00022692"/>
    </source>
</evidence>
<evidence type="ECO:0000313" key="10">
    <source>
        <dbReference type="EMBL" id="NJP66571.1"/>
    </source>
</evidence>
<evidence type="ECO:0000259" key="9">
    <source>
        <dbReference type="Pfam" id="PF18967"/>
    </source>
</evidence>
<evidence type="ECO:0000256" key="8">
    <source>
        <dbReference type="SAM" id="Phobius"/>
    </source>
</evidence>
<reference evidence="10 11" key="1">
    <citation type="submission" date="2020-03" db="EMBL/GenBank/DDBJ databases">
        <title>Draft genome of Streptomyces sp. ventii, isolated from the Axial Seamount in the Pacific Ocean, and resequencing of the two type strains Streptomyces lonarensis strain NCL 716 and Streptomyces bohaiensis strain 11A07.</title>
        <authorList>
            <person name="Loughran R.M."/>
            <person name="Pfannmuller K.M."/>
            <person name="Wasson B.J."/>
            <person name="Deadmond M.C."/>
            <person name="Paddock B.E."/>
            <person name="Koyack M.J."/>
            <person name="Gallegos D.A."/>
            <person name="Mitchell E.A."/>
            <person name="Ushijima B."/>
            <person name="Saw J.H."/>
            <person name="Mcphail K.L."/>
            <person name="Videau P."/>
        </authorList>
    </citation>
    <scope>NUCLEOTIDE SEQUENCE [LARGE SCALE GENOMIC DNA]</scope>
    <source>
        <strain evidence="11">5675061</strain>
    </source>
</reference>
<keyword evidence="3 8" id="KW-0812">Transmembrane</keyword>
<gene>
    <name evidence="10" type="ORF">HCJ92_09805</name>
</gene>
<dbReference type="EMBL" id="JAAVJB010000058">
    <property type="protein sequence ID" value="NJP66571.1"/>
    <property type="molecule type" value="Genomic_DNA"/>
</dbReference>
<feature type="domain" description="Pycsar effector protein" evidence="9">
    <location>
        <begin position="7"/>
        <end position="149"/>
    </location>
</feature>
<name>A0ABX1AKN4_9ACTN</name>
<evidence type="ECO:0000256" key="2">
    <source>
        <dbReference type="ARBA" id="ARBA00022475"/>
    </source>
</evidence>
<evidence type="ECO:0000256" key="4">
    <source>
        <dbReference type="ARBA" id="ARBA00022741"/>
    </source>
</evidence>
<keyword evidence="4" id="KW-0547">Nucleotide-binding</keyword>
<protein>
    <recommendedName>
        <fullName evidence="9">Pycsar effector protein domain-containing protein</fullName>
    </recommendedName>
</protein>
<comment type="subcellular location">
    <subcellularLocation>
        <location evidence="1">Cell membrane</location>
    </subcellularLocation>
</comment>
<keyword evidence="7 8" id="KW-0472">Membrane</keyword>
<comment type="caution">
    <text evidence="10">The sequence shown here is derived from an EMBL/GenBank/DDBJ whole genome shotgun (WGS) entry which is preliminary data.</text>
</comment>
<accession>A0ABX1AKN4</accession>
<keyword evidence="6" id="KW-0051">Antiviral defense</keyword>
<dbReference type="InterPro" id="IPR043760">
    <property type="entry name" value="PycTM_dom"/>
</dbReference>
<evidence type="ECO:0000256" key="7">
    <source>
        <dbReference type="ARBA" id="ARBA00023136"/>
    </source>
</evidence>
<feature type="transmembrane region" description="Helical" evidence="8">
    <location>
        <begin position="54"/>
        <end position="74"/>
    </location>
</feature>
<sequence length="159" mass="16859">MVAAIERFAAANAVELTRADAKAAVLLAFTGAVIGIAVTGVAKGPQDAAGPGSVLWWSGVACGLLAVGCFVRAITPRRRTRGANGRQPGPGYFQHVTGDMTGDRLRRAFEQVGRDPAPPLLASLERTSRIIRIKYRWIEVGTALLLLALPQYALLVRPG</sequence>
<evidence type="ECO:0000256" key="1">
    <source>
        <dbReference type="ARBA" id="ARBA00004236"/>
    </source>
</evidence>
<keyword evidence="2" id="KW-1003">Cell membrane</keyword>
<evidence type="ECO:0000313" key="11">
    <source>
        <dbReference type="Proteomes" id="UP000746503"/>
    </source>
</evidence>
<keyword evidence="11" id="KW-1185">Reference proteome</keyword>
<evidence type="ECO:0000256" key="5">
    <source>
        <dbReference type="ARBA" id="ARBA00022989"/>
    </source>
</evidence>
<keyword evidence="5 8" id="KW-1133">Transmembrane helix</keyword>
<evidence type="ECO:0000256" key="6">
    <source>
        <dbReference type="ARBA" id="ARBA00023118"/>
    </source>
</evidence>
<organism evidence="10 11">
    <name type="scientific">Streptomyces spiramenti</name>
    <dbReference type="NCBI Taxonomy" id="2720606"/>
    <lineage>
        <taxon>Bacteria</taxon>
        <taxon>Bacillati</taxon>
        <taxon>Actinomycetota</taxon>
        <taxon>Actinomycetes</taxon>
        <taxon>Kitasatosporales</taxon>
        <taxon>Streptomycetaceae</taxon>
        <taxon>Streptomyces</taxon>
    </lineage>
</organism>
<feature type="transmembrane region" description="Helical" evidence="8">
    <location>
        <begin position="23"/>
        <end position="42"/>
    </location>
</feature>
<dbReference type="RefSeq" id="WP_167933095.1">
    <property type="nucleotide sequence ID" value="NZ_JAAVJB010000058.1"/>
</dbReference>